<evidence type="ECO:0000259" key="11">
    <source>
        <dbReference type="PROSITE" id="PS50071"/>
    </source>
</evidence>
<evidence type="ECO:0000256" key="4">
    <source>
        <dbReference type="ARBA" id="ARBA00023125"/>
    </source>
</evidence>
<dbReference type="SMART" id="SM00340">
    <property type="entry name" value="HALZ"/>
    <property type="match status" value="1"/>
</dbReference>
<evidence type="ECO:0000256" key="3">
    <source>
        <dbReference type="ARBA" id="ARBA00023015"/>
    </source>
</evidence>
<keyword evidence="5 8" id="KW-0371">Homeobox</keyword>
<keyword evidence="6" id="KW-0804">Transcription</keyword>
<dbReference type="EMBL" id="LR743600">
    <property type="protein sequence ID" value="CAA2631099.1"/>
    <property type="molecule type" value="Genomic_DNA"/>
</dbReference>
<name>A0A7I8JLJ9_SPIIN</name>
<dbReference type="EMBL" id="CACRZD030000013">
    <property type="protein sequence ID" value="CAA6670342.1"/>
    <property type="molecule type" value="Genomic_DNA"/>
</dbReference>
<dbReference type="GO" id="GO:0000981">
    <property type="term" value="F:DNA-binding transcription factor activity, RNA polymerase II-specific"/>
    <property type="evidence" value="ECO:0007669"/>
    <property type="project" value="InterPro"/>
</dbReference>
<comment type="subcellular location">
    <subcellularLocation>
        <location evidence="1 8 9">Nucleus</location>
    </subcellularLocation>
</comment>
<evidence type="ECO:0000256" key="10">
    <source>
        <dbReference type="SAM" id="Coils"/>
    </source>
</evidence>
<dbReference type="InterPro" id="IPR009057">
    <property type="entry name" value="Homeodomain-like_sf"/>
</dbReference>
<organism evidence="12">
    <name type="scientific">Spirodela intermedia</name>
    <name type="common">Intermediate duckweed</name>
    <dbReference type="NCBI Taxonomy" id="51605"/>
    <lineage>
        <taxon>Eukaryota</taxon>
        <taxon>Viridiplantae</taxon>
        <taxon>Streptophyta</taxon>
        <taxon>Embryophyta</taxon>
        <taxon>Tracheophyta</taxon>
        <taxon>Spermatophyta</taxon>
        <taxon>Magnoliopsida</taxon>
        <taxon>Liliopsida</taxon>
        <taxon>Araceae</taxon>
        <taxon>Lemnoideae</taxon>
        <taxon>Spirodela</taxon>
    </lineage>
</organism>
<dbReference type="PROSITE" id="PS50071">
    <property type="entry name" value="HOMEOBOX_2"/>
    <property type="match status" value="1"/>
</dbReference>
<dbReference type="PANTHER" id="PTHR45714:SF34">
    <property type="entry name" value="HOMEOBOX-LEUCINE ZIPPER PROTEIN HAT9"/>
    <property type="match status" value="1"/>
</dbReference>
<reference evidence="12 13" key="1">
    <citation type="submission" date="2019-12" db="EMBL/GenBank/DDBJ databases">
        <authorList>
            <person name="Scholz U."/>
            <person name="Mascher M."/>
            <person name="Fiebig A."/>
        </authorList>
    </citation>
    <scope>NUCLEOTIDE SEQUENCE</scope>
</reference>
<keyword evidence="7 8" id="KW-0539">Nucleus</keyword>
<evidence type="ECO:0000256" key="6">
    <source>
        <dbReference type="ARBA" id="ARBA00023163"/>
    </source>
</evidence>
<evidence type="ECO:0000256" key="1">
    <source>
        <dbReference type="ARBA" id="ARBA00004123"/>
    </source>
</evidence>
<dbReference type="PROSITE" id="PS00027">
    <property type="entry name" value="HOMEOBOX_1"/>
    <property type="match status" value="1"/>
</dbReference>
<evidence type="ECO:0000313" key="13">
    <source>
        <dbReference type="Proteomes" id="UP001189122"/>
    </source>
</evidence>
<proteinExistence type="inferred from homology"/>
<dbReference type="InterPro" id="IPR017970">
    <property type="entry name" value="Homeobox_CS"/>
</dbReference>
<evidence type="ECO:0000256" key="2">
    <source>
        <dbReference type="ARBA" id="ARBA00006074"/>
    </source>
</evidence>
<feature type="coiled-coil region" evidence="10">
    <location>
        <begin position="89"/>
        <end position="130"/>
    </location>
</feature>
<dbReference type="InterPro" id="IPR001356">
    <property type="entry name" value="HD"/>
</dbReference>
<evidence type="ECO:0000313" key="12">
    <source>
        <dbReference type="EMBL" id="CAA2631099.1"/>
    </source>
</evidence>
<evidence type="ECO:0000256" key="9">
    <source>
        <dbReference type="RuleBase" id="RU000682"/>
    </source>
</evidence>
<sequence length="138" mass="16080">MGEEAPFDTRLALAVGGDGDAAAKTTDADGTGTRKKLRLTKEQWDFLDNRYRENSSLTPMQKPELADLLNLRPRQVEVWFQNRRARTKLKQKELDCEFLKKCCESLTEENRQLKEELQELRSVNSRQRLSCDSPRQRH</sequence>
<comment type="similarity">
    <text evidence="2">Belongs to the HD-ZIP homeobox family. Class II subfamily.</text>
</comment>
<dbReference type="GO" id="GO:0005634">
    <property type="term" value="C:nucleus"/>
    <property type="evidence" value="ECO:0007669"/>
    <property type="project" value="UniProtKB-SubCell"/>
</dbReference>
<dbReference type="GO" id="GO:0043565">
    <property type="term" value="F:sequence-specific DNA binding"/>
    <property type="evidence" value="ECO:0007669"/>
    <property type="project" value="InterPro"/>
</dbReference>
<keyword evidence="10" id="KW-0175">Coiled coil</keyword>
<dbReference type="SUPFAM" id="SSF46689">
    <property type="entry name" value="Homeodomain-like"/>
    <property type="match status" value="1"/>
</dbReference>
<keyword evidence="13" id="KW-1185">Reference proteome</keyword>
<dbReference type="Pfam" id="PF02183">
    <property type="entry name" value="HALZ"/>
    <property type="match status" value="1"/>
</dbReference>
<gene>
    <name evidence="12" type="ORF">SI7747_13016745</name>
</gene>
<dbReference type="InterPro" id="IPR003106">
    <property type="entry name" value="Leu_zip_homeo"/>
</dbReference>
<dbReference type="Pfam" id="PF00046">
    <property type="entry name" value="Homeodomain"/>
    <property type="match status" value="1"/>
</dbReference>
<protein>
    <recommendedName>
        <fullName evidence="11">Homeobox domain-containing protein</fullName>
    </recommendedName>
</protein>
<dbReference type="Gene3D" id="1.10.10.60">
    <property type="entry name" value="Homeodomain-like"/>
    <property type="match status" value="1"/>
</dbReference>
<evidence type="ECO:0000256" key="8">
    <source>
        <dbReference type="PROSITE-ProRule" id="PRU00108"/>
    </source>
</evidence>
<accession>A0A7I8JLJ9</accession>
<dbReference type="SMART" id="SM00389">
    <property type="entry name" value="HOX"/>
    <property type="match status" value="1"/>
</dbReference>
<keyword evidence="4 8" id="KW-0238">DNA-binding</keyword>
<evidence type="ECO:0000256" key="7">
    <source>
        <dbReference type="ARBA" id="ARBA00023242"/>
    </source>
</evidence>
<dbReference type="CDD" id="cd00086">
    <property type="entry name" value="homeodomain"/>
    <property type="match status" value="1"/>
</dbReference>
<dbReference type="AlphaFoldDB" id="A0A7I8JLJ9"/>
<feature type="domain" description="Homeobox" evidence="11">
    <location>
        <begin position="30"/>
        <end position="90"/>
    </location>
</feature>
<dbReference type="Proteomes" id="UP001189122">
    <property type="component" value="Unassembled WGS sequence"/>
</dbReference>
<dbReference type="InterPro" id="IPR050762">
    <property type="entry name" value="HD-ZIP_Homeobox_LZ_Class_II"/>
</dbReference>
<keyword evidence="3" id="KW-0805">Transcription regulation</keyword>
<feature type="DNA-binding region" description="Homeobox" evidence="8">
    <location>
        <begin position="32"/>
        <end position="91"/>
    </location>
</feature>
<dbReference type="PANTHER" id="PTHR45714">
    <property type="entry name" value="HOMEOBOX-LEUCINE ZIPPER PROTEIN HAT14"/>
    <property type="match status" value="1"/>
</dbReference>
<evidence type="ECO:0000256" key="5">
    <source>
        <dbReference type="ARBA" id="ARBA00023155"/>
    </source>
</evidence>